<dbReference type="GO" id="GO:0003735">
    <property type="term" value="F:structural constituent of ribosome"/>
    <property type="evidence" value="ECO:0007669"/>
    <property type="project" value="InterPro"/>
</dbReference>
<evidence type="ECO:0000256" key="6">
    <source>
        <dbReference type="ARBA" id="ARBA00035172"/>
    </source>
</evidence>
<reference evidence="9 10" key="1">
    <citation type="journal article" date="2015" name="Microbiome">
        <title>Genomic resolution of linkages in carbon, nitrogen, and sulfur cycling among widespread estuary sediment bacteria.</title>
        <authorList>
            <person name="Baker B.J."/>
            <person name="Lazar C.S."/>
            <person name="Teske A.P."/>
            <person name="Dick G.J."/>
        </authorList>
    </citation>
    <scope>NUCLEOTIDE SEQUENCE [LARGE SCALE GENOMIC DNA]</scope>
    <source>
        <strain evidence="9">SM23_42</strain>
    </source>
</reference>
<evidence type="ECO:0000256" key="1">
    <source>
        <dbReference type="ARBA" id="ARBA00007698"/>
    </source>
</evidence>
<dbReference type="STRING" id="1703779.AMJ83_11385"/>
<evidence type="ECO:0000256" key="7">
    <source>
        <dbReference type="HAMAP-Rule" id="MF_00382"/>
    </source>
</evidence>
<evidence type="ECO:0000313" key="10">
    <source>
        <dbReference type="Proteomes" id="UP000051373"/>
    </source>
</evidence>
<evidence type="ECO:0000313" key="9">
    <source>
        <dbReference type="EMBL" id="KPK62240.1"/>
    </source>
</evidence>
<dbReference type="Pfam" id="PF00453">
    <property type="entry name" value="Ribosomal_L20"/>
    <property type="match status" value="1"/>
</dbReference>
<proteinExistence type="inferred from homology"/>
<evidence type="ECO:0000256" key="4">
    <source>
        <dbReference type="ARBA" id="ARBA00022980"/>
    </source>
</evidence>
<comment type="caution">
    <text evidence="9">The sequence shown here is derived from an EMBL/GenBank/DDBJ whole genome shotgun (WGS) entry which is preliminary data.</text>
</comment>
<dbReference type="GO" id="GO:0000027">
    <property type="term" value="P:ribosomal large subunit assembly"/>
    <property type="evidence" value="ECO:0007669"/>
    <property type="project" value="UniProtKB-UniRule"/>
</dbReference>
<accession>A0A0S8FNC0</accession>
<dbReference type="GO" id="GO:1990904">
    <property type="term" value="C:ribonucleoprotein complex"/>
    <property type="evidence" value="ECO:0007669"/>
    <property type="project" value="UniProtKB-KW"/>
</dbReference>
<dbReference type="InterPro" id="IPR035566">
    <property type="entry name" value="Ribosomal_protein_bL20_C"/>
</dbReference>
<dbReference type="Gene3D" id="1.10.1900.20">
    <property type="entry name" value="Ribosomal protein L20"/>
    <property type="match status" value="1"/>
</dbReference>
<evidence type="ECO:0000256" key="5">
    <source>
        <dbReference type="ARBA" id="ARBA00023274"/>
    </source>
</evidence>
<dbReference type="HAMAP" id="MF_00382">
    <property type="entry name" value="Ribosomal_bL20"/>
    <property type="match status" value="1"/>
</dbReference>
<protein>
    <recommendedName>
        <fullName evidence="6 7">Large ribosomal subunit protein bL20</fullName>
    </recommendedName>
</protein>
<dbReference type="PROSITE" id="PS00937">
    <property type="entry name" value="RIBOSOMAL_L20"/>
    <property type="match status" value="1"/>
</dbReference>
<dbReference type="GO" id="GO:0005840">
    <property type="term" value="C:ribosome"/>
    <property type="evidence" value="ECO:0007669"/>
    <property type="project" value="UniProtKB-KW"/>
</dbReference>
<dbReference type="EMBL" id="LJUJ01000046">
    <property type="protein sequence ID" value="KPK62240.1"/>
    <property type="molecule type" value="Genomic_DNA"/>
</dbReference>
<dbReference type="PRINTS" id="PR00062">
    <property type="entry name" value="RIBOSOMALL20"/>
</dbReference>
<dbReference type="SUPFAM" id="SSF74731">
    <property type="entry name" value="Ribosomal protein L20"/>
    <property type="match status" value="1"/>
</dbReference>
<dbReference type="PANTHER" id="PTHR10986">
    <property type="entry name" value="39S RIBOSOMAL PROTEIN L20"/>
    <property type="match status" value="1"/>
</dbReference>
<dbReference type="NCBIfam" id="TIGR01032">
    <property type="entry name" value="rplT_bact"/>
    <property type="match status" value="1"/>
</dbReference>
<name>A0A0S8FNC0_UNCW3</name>
<keyword evidence="3 7" id="KW-0694">RNA-binding</keyword>
<dbReference type="CDD" id="cd07026">
    <property type="entry name" value="Ribosomal_L20"/>
    <property type="match status" value="1"/>
</dbReference>
<comment type="similarity">
    <text evidence="1 7 8">Belongs to the bacterial ribosomal protein bL20 family.</text>
</comment>
<keyword evidence="4 7" id="KW-0689">Ribosomal protein</keyword>
<dbReference type="GO" id="GO:0006412">
    <property type="term" value="P:translation"/>
    <property type="evidence" value="ECO:0007669"/>
    <property type="project" value="InterPro"/>
</dbReference>
<dbReference type="FunFam" id="1.10.1900.20:FF:000001">
    <property type="entry name" value="50S ribosomal protein L20"/>
    <property type="match status" value="1"/>
</dbReference>
<keyword evidence="5 7" id="KW-0687">Ribonucleoprotein</keyword>
<dbReference type="AlphaFoldDB" id="A0A0S8FNC0"/>
<evidence type="ECO:0000256" key="2">
    <source>
        <dbReference type="ARBA" id="ARBA00022730"/>
    </source>
</evidence>
<keyword evidence="2 7" id="KW-0699">rRNA-binding</keyword>
<dbReference type="InterPro" id="IPR049946">
    <property type="entry name" value="RIBOSOMAL_L20_CS"/>
</dbReference>
<evidence type="ECO:0000256" key="8">
    <source>
        <dbReference type="RuleBase" id="RU000560"/>
    </source>
</evidence>
<dbReference type="InterPro" id="IPR005813">
    <property type="entry name" value="Ribosomal_bL20"/>
</dbReference>
<sequence>MPRTKNTPQTRKRRKKWLKQAKGYWGAKHRLYKTARIAVMKAWLSAYRERKRKKRVFRALWITRINAALRSKGMKYSQFIHNLKKSGIELDRKTLASIAYEYPEQFDTLIEICKGGEKKSKARDATKAK</sequence>
<dbReference type="GO" id="GO:0019843">
    <property type="term" value="F:rRNA binding"/>
    <property type="evidence" value="ECO:0007669"/>
    <property type="project" value="UniProtKB-UniRule"/>
</dbReference>
<comment type="function">
    <text evidence="7 8">Binds directly to 23S ribosomal RNA and is necessary for the in vitro assembly process of the 50S ribosomal subunit. It is not involved in the protein synthesizing functions of that subunit.</text>
</comment>
<dbReference type="PATRIC" id="fig|1703779.3.peg.1327"/>
<evidence type="ECO:0000256" key="3">
    <source>
        <dbReference type="ARBA" id="ARBA00022884"/>
    </source>
</evidence>
<gene>
    <name evidence="7" type="primary">rplT</name>
    <name evidence="9" type="ORF">AMJ83_11385</name>
</gene>
<dbReference type="Gene3D" id="6.10.160.10">
    <property type="match status" value="1"/>
</dbReference>
<dbReference type="Proteomes" id="UP000051373">
    <property type="component" value="Unassembled WGS sequence"/>
</dbReference>
<organism evidence="9 10">
    <name type="scientific">candidate division WOR_3 bacterium SM23_42</name>
    <dbReference type="NCBI Taxonomy" id="1703779"/>
    <lineage>
        <taxon>Bacteria</taxon>
        <taxon>Bacteria division WOR-3</taxon>
    </lineage>
</organism>